<dbReference type="PIRSF" id="PIRSF005651">
    <property type="entry name" value="HflC"/>
    <property type="match status" value="1"/>
</dbReference>
<sequence length="289" mass="33616">MTQTKLIAIGIVALLAIVTMLSAFYSVDEREKVIVVRFGQILRHDDMPGLHIKTPFIDDARYFDSRILTMDADPQPFLTREKKYVIVDSFVKWRVLDARQYYLTVGGQETEARRRLEQVVNSGLRDEFGKRDVQSVISTERGKIMQVLTEYADREARRFGIHVLDVRLQRVDLPDEVSQSVFQRMKAERSRIANELRAQGEEAAEKIRANAERQREVLLADAYRQAERIRGEGDGRATTVYAESFGRYPEFFAYYRSLNAYKESFKNKDDIMIVDPSSDFFKYMKKPAR</sequence>
<feature type="domain" description="Band 7" evidence="8">
    <location>
        <begin position="22"/>
        <end position="185"/>
    </location>
</feature>
<dbReference type="Proteomes" id="UP000218899">
    <property type="component" value="Chromosome"/>
</dbReference>
<organism evidence="9 10">
    <name type="scientific">Sulfurifustis variabilis</name>
    <dbReference type="NCBI Taxonomy" id="1675686"/>
    <lineage>
        <taxon>Bacteria</taxon>
        <taxon>Pseudomonadati</taxon>
        <taxon>Pseudomonadota</taxon>
        <taxon>Gammaproteobacteria</taxon>
        <taxon>Acidiferrobacterales</taxon>
        <taxon>Acidiferrobacteraceae</taxon>
        <taxon>Sulfurifustis</taxon>
    </lineage>
</organism>
<dbReference type="PRINTS" id="PR00721">
    <property type="entry name" value="STOMATIN"/>
</dbReference>
<comment type="similarity">
    <text evidence="2 6">Belongs to the band 7/mec-2 family. HflC subfamily.</text>
</comment>
<dbReference type="CDD" id="cd03405">
    <property type="entry name" value="SPFH_HflC"/>
    <property type="match status" value="1"/>
</dbReference>
<dbReference type="PANTHER" id="PTHR42911">
    <property type="entry name" value="MODULATOR OF FTSH PROTEASE HFLC"/>
    <property type="match status" value="1"/>
</dbReference>
<dbReference type="GO" id="GO:0016020">
    <property type="term" value="C:membrane"/>
    <property type="evidence" value="ECO:0007669"/>
    <property type="project" value="UniProtKB-SubCell"/>
</dbReference>
<evidence type="ECO:0000256" key="4">
    <source>
        <dbReference type="ARBA" id="ARBA00022989"/>
    </source>
</evidence>
<evidence type="ECO:0000256" key="6">
    <source>
        <dbReference type="PIRNR" id="PIRNR005651"/>
    </source>
</evidence>
<dbReference type="RefSeq" id="WP_096460983.1">
    <property type="nucleotide sequence ID" value="NZ_AP014936.1"/>
</dbReference>
<keyword evidence="4 7" id="KW-1133">Transmembrane helix</keyword>
<evidence type="ECO:0000256" key="5">
    <source>
        <dbReference type="ARBA" id="ARBA00023136"/>
    </source>
</evidence>
<evidence type="ECO:0000259" key="8">
    <source>
        <dbReference type="SMART" id="SM00244"/>
    </source>
</evidence>
<dbReference type="AlphaFoldDB" id="A0A1B4V4K9"/>
<dbReference type="InterPro" id="IPR001972">
    <property type="entry name" value="Stomatin_HflK_fam"/>
</dbReference>
<comment type="function">
    <text evidence="6">HflC and HflK could regulate a protease.</text>
</comment>
<dbReference type="SUPFAM" id="SSF117892">
    <property type="entry name" value="Band 7/SPFH domain"/>
    <property type="match status" value="1"/>
</dbReference>
<dbReference type="PANTHER" id="PTHR42911:SF1">
    <property type="entry name" value="MODULATOR OF FTSH PROTEASE HFLC"/>
    <property type="match status" value="1"/>
</dbReference>
<dbReference type="KEGG" id="sva:SVA_1925"/>
<feature type="transmembrane region" description="Helical" evidence="7">
    <location>
        <begin position="6"/>
        <end position="27"/>
    </location>
</feature>
<dbReference type="InterPro" id="IPR036013">
    <property type="entry name" value="Band_7/SPFH_dom_sf"/>
</dbReference>
<evidence type="ECO:0000313" key="10">
    <source>
        <dbReference type="Proteomes" id="UP000218899"/>
    </source>
</evidence>
<dbReference type="Gene3D" id="3.30.479.30">
    <property type="entry name" value="Band 7 domain"/>
    <property type="match status" value="1"/>
</dbReference>
<dbReference type="NCBIfam" id="TIGR01932">
    <property type="entry name" value="hflC"/>
    <property type="match status" value="1"/>
</dbReference>
<evidence type="ECO:0000256" key="1">
    <source>
        <dbReference type="ARBA" id="ARBA00004167"/>
    </source>
</evidence>
<evidence type="ECO:0000256" key="3">
    <source>
        <dbReference type="ARBA" id="ARBA00022692"/>
    </source>
</evidence>
<gene>
    <name evidence="9" type="ORF">SVA_1925</name>
</gene>
<protein>
    <recommendedName>
        <fullName evidence="6">Protein HflC</fullName>
    </recommendedName>
</protein>
<reference evidence="9 10" key="1">
    <citation type="submission" date="2015-08" db="EMBL/GenBank/DDBJ databases">
        <title>Complete genome sequence of Sulfurifustis variabilis.</title>
        <authorList>
            <person name="Miura A."/>
            <person name="Kojima H."/>
            <person name="Fukui M."/>
        </authorList>
    </citation>
    <scope>NUCLEOTIDE SEQUENCE [LARGE SCALE GENOMIC DNA]</scope>
    <source>
        <strain evidence="10">skN76</strain>
    </source>
</reference>
<comment type="subcellular location">
    <subcellularLocation>
        <location evidence="1">Membrane</location>
        <topology evidence="1">Single-pass membrane protein</topology>
    </subcellularLocation>
</comment>
<evidence type="ECO:0000313" key="9">
    <source>
        <dbReference type="EMBL" id="BAU48478.1"/>
    </source>
</evidence>
<dbReference type="InterPro" id="IPR001107">
    <property type="entry name" value="Band_7"/>
</dbReference>
<dbReference type="EMBL" id="AP014936">
    <property type="protein sequence ID" value="BAU48478.1"/>
    <property type="molecule type" value="Genomic_DNA"/>
</dbReference>
<accession>A0A1B4V4K9</accession>
<proteinExistence type="inferred from homology"/>
<dbReference type="InterPro" id="IPR010200">
    <property type="entry name" value="HflC"/>
</dbReference>
<dbReference type="OrthoDB" id="9812991at2"/>
<keyword evidence="5 7" id="KW-0472">Membrane</keyword>
<keyword evidence="3 7" id="KW-0812">Transmembrane</keyword>
<dbReference type="Pfam" id="PF01145">
    <property type="entry name" value="Band_7"/>
    <property type="match status" value="1"/>
</dbReference>
<evidence type="ECO:0000256" key="2">
    <source>
        <dbReference type="ARBA" id="ARBA00007862"/>
    </source>
</evidence>
<name>A0A1B4V4K9_9GAMM</name>
<dbReference type="SMART" id="SM00244">
    <property type="entry name" value="PHB"/>
    <property type="match status" value="1"/>
</dbReference>
<keyword evidence="10" id="KW-1185">Reference proteome</keyword>
<evidence type="ECO:0000256" key="7">
    <source>
        <dbReference type="SAM" id="Phobius"/>
    </source>
</evidence>